<dbReference type="CDD" id="cd10527">
    <property type="entry name" value="SET_LSMT"/>
    <property type="match status" value="1"/>
</dbReference>
<feature type="signal peptide" evidence="1">
    <location>
        <begin position="1"/>
        <end position="28"/>
    </location>
</feature>
<name>A0ABR2NUB1_9ROSI</name>
<sequence>MAIMMSGYWIQRLMTVVWLLSWKNIGAANVKVQGNISKVEDAQNYHIYYGQTFKVIKNGVDGKSYLLIQSDTRMAGRTRYCTPRIKSFVIPLSNFSADTTNTFPVSFFENAAFGVGEGEISMINGSQPQQLTPFAAHFVSNLDQFQACNFANFAATGEDTPLQRAEWIKFLGAFANLENRANQVYKTVKDNYLCLTKVAEAKEKSFKPIVAWMEYQNGIWSFTKESYKLKYVEDAGGENVDASINKVTYNISNPDDIEDLHAILCTVDVVIDETYSSDAVGYNEATFLQNINIEDHSCFGFITNQSLWRYDRRIQSSTTLDWFDGAVSQPQLVLADLIEIMFPTGNYNTTYFRNLAKDKTGVLCRGRILGLGRGKLNPIHFMVVNGKMNPSSEAEQGGLKSLLKWAAEHGVEVSESYSSLGRGHSLGVSSFPGAGGRGVAALRPITKGDLILKVPKSALITTHSLLSRDETLSVALKPHPSLSPTQVFTVCLLYEINKGKASPWHPYFLHLPRSYSILAAFGELETQALQVDYAIWAAQKAITKAKYEWKQASIIMKELKLKPPLLTFRAWIWATGTISSRTLHVPWDEAGCLCPVGDLFNYAAPSEESGSFEDVDNWKNEYEKDDLEMHHSQRLTDGGYEEDAAAYCFYAKKHYNVGEQVLLSYGTYTNLELLEHYGFLLEDNPNEKVFIPLELDMHSLSSWPKESLYIHQNGRPSFALMCALRLWATPPYQRKSVGHLAYSGCQISKGNEICVMKWIAKKCDSVLKEMPTAIEEDKSLVHLIDKMEEYENPWEWLKEASAVFGGEFGNDNILRAACVVERDEPSTALVRTKMLIDRWKLAVQWRLVYKTIVARCLSYCTDIINSLSVQ</sequence>
<dbReference type="InterPro" id="IPR001214">
    <property type="entry name" value="SET_dom"/>
</dbReference>
<dbReference type="PANTHER" id="PTHR38360:SF1">
    <property type="entry name" value="F12P19.7"/>
    <property type="match status" value="1"/>
</dbReference>
<dbReference type="Proteomes" id="UP001396334">
    <property type="component" value="Unassembled WGS sequence"/>
</dbReference>
<evidence type="ECO:0000313" key="3">
    <source>
        <dbReference type="EMBL" id="KAK8979751.1"/>
    </source>
</evidence>
<dbReference type="InterPro" id="IPR046341">
    <property type="entry name" value="SET_dom_sf"/>
</dbReference>
<evidence type="ECO:0000256" key="1">
    <source>
        <dbReference type="SAM" id="SignalP"/>
    </source>
</evidence>
<dbReference type="Pfam" id="PF09273">
    <property type="entry name" value="Rubis-subs-bind"/>
    <property type="match status" value="1"/>
</dbReference>
<dbReference type="EMBL" id="JBBPBN010000099">
    <property type="protein sequence ID" value="KAK8979751.1"/>
    <property type="molecule type" value="Genomic_DNA"/>
</dbReference>
<proteinExistence type="predicted"/>
<keyword evidence="4" id="KW-1185">Reference proteome</keyword>
<dbReference type="Gene3D" id="3.90.1420.10">
    <property type="entry name" value="Rubisco LSMT, substrate-binding domain"/>
    <property type="match status" value="1"/>
</dbReference>
<evidence type="ECO:0000259" key="2">
    <source>
        <dbReference type="PROSITE" id="PS50280"/>
    </source>
</evidence>
<comment type="caution">
    <text evidence="3">The sequence shown here is derived from an EMBL/GenBank/DDBJ whole genome shotgun (WGS) entry which is preliminary data.</text>
</comment>
<organism evidence="3 4">
    <name type="scientific">Hibiscus sabdariffa</name>
    <name type="common">roselle</name>
    <dbReference type="NCBI Taxonomy" id="183260"/>
    <lineage>
        <taxon>Eukaryota</taxon>
        <taxon>Viridiplantae</taxon>
        <taxon>Streptophyta</taxon>
        <taxon>Embryophyta</taxon>
        <taxon>Tracheophyta</taxon>
        <taxon>Spermatophyta</taxon>
        <taxon>Magnoliopsida</taxon>
        <taxon>eudicotyledons</taxon>
        <taxon>Gunneridae</taxon>
        <taxon>Pentapetalae</taxon>
        <taxon>rosids</taxon>
        <taxon>malvids</taxon>
        <taxon>Malvales</taxon>
        <taxon>Malvaceae</taxon>
        <taxon>Malvoideae</taxon>
        <taxon>Hibiscus</taxon>
    </lineage>
</organism>
<reference evidence="3 4" key="1">
    <citation type="journal article" date="2024" name="G3 (Bethesda)">
        <title>Genome assembly of Hibiscus sabdariffa L. provides insights into metabolisms of medicinal natural products.</title>
        <authorList>
            <person name="Kim T."/>
        </authorList>
    </citation>
    <scope>NUCLEOTIDE SEQUENCE [LARGE SCALE GENOMIC DNA]</scope>
    <source>
        <strain evidence="3">TK-2024</strain>
        <tissue evidence="3">Old leaves</tissue>
    </source>
</reference>
<accession>A0ABR2NUB1</accession>
<dbReference type="PANTHER" id="PTHR38360">
    <property type="entry name" value="OS03G0120000 PROTEIN"/>
    <property type="match status" value="1"/>
</dbReference>
<evidence type="ECO:0000313" key="4">
    <source>
        <dbReference type="Proteomes" id="UP001396334"/>
    </source>
</evidence>
<dbReference type="SUPFAM" id="SSF53807">
    <property type="entry name" value="Helical backbone' metal receptor"/>
    <property type="match status" value="1"/>
</dbReference>
<dbReference type="SUPFAM" id="SSF82199">
    <property type="entry name" value="SET domain"/>
    <property type="match status" value="1"/>
</dbReference>
<dbReference type="InterPro" id="IPR036464">
    <property type="entry name" value="Rubisco_LSMT_subst-bd_sf"/>
</dbReference>
<gene>
    <name evidence="3" type="ORF">V6N11_065956</name>
</gene>
<feature type="domain" description="SET" evidence="2">
    <location>
        <begin position="424"/>
        <end position="666"/>
    </location>
</feature>
<dbReference type="InterPro" id="IPR015353">
    <property type="entry name" value="Rubisco_LSMT_subst-bd"/>
</dbReference>
<feature type="chain" id="PRO_5045398330" description="SET domain-containing protein" evidence="1">
    <location>
        <begin position="29"/>
        <end position="870"/>
    </location>
</feature>
<keyword evidence="1" id="KW-0732">Signal</keyword>
<protein>
    <recommendedName>
        <fullName evidence="2">SET domain-containing protein</fullName>
    </recommendedName>
</protein>
<dbReference type="PROSITE" id="PS50280">
    <property type="entry name" value="SET"/>
    <property type="match status" value="1"/>
</dbReference>
<dbReference type="Gene3D" id="3.90.1410.10">
    <property type="entry name" value="set domain protein methyltransferase, domain 1"/>
    <property type="match status" value="1"/>
</dbReference>